<protein>
    <recommendedName>
        <fullName evidence="1">HTH luxR-type domain-containing protein</fullName>
    </recommendedName>
</protein>
<dbReference type="Proteomes" id="UP001501565">
    <property type="component" value="Unassembled WGS sequence"/>
</dbReference>
<dbReference type="Gene3D" id="1.10.10.10">
    <property type="entry name" value="Winged helix-like DNA-binding domain superfamily/Winged helix DNA-binding domain"/>
    <property type="match status" value="1"/>
</dbReference>
<gene>
    <name evidence="2" type="ORF">GCM10022277_10920</name>
</gene>
<feature type="domain" description="HTH luxR-type" evidence="1">
    <location>
        <begin position="307"/>
        <end position="364"/>
    </location>
</feature>
<evidence type="ECO:0000313" key="2">
    <source>
        <dbReference type="EMBL" id="GAA3917698.1"/>
    </source>
</evidence>
<dbReference type="SUPFAM" id="SSF46894">
    <property type="entry name" value="C-terminal effector domain of the bipartite response regulators"/>
    <property type="match status" value="1"/>
</dbReference>
<dbReference type="RefSeq" id="WP_344796281.1">
    <property type="nucleotide sequence ID" value="NZ_BAABBN010000004.1"/>
</dbReference>
<dbReference type="InterPro" id="IPR000792">
    <property type="entry name" value="Tscrpt_reg_LuxR_C"/>
</dbReference>
<dbReference type="InterPro" id="IPR036388">
    <property type="entry name" value="WH-like_DNA-bd_sf"/>
</dbReference>
<comment type="caution">
    <text evidence="2">The sequence shown here is derived from an EMBL/GenBank/DDBJ whole genome shotgun (WGS) entry which is preliminary data.</text>
</comment>
<organism evidence="2 3">
    <name type="scientific">Litoribacillus peritrichatus</name>
    <dbReference type="NCBI Taxonomy" id="718191"/>
    <lineage>
        <taxon>Bacteria</taxon>
        <taxon>Pseudomonadati</taxon>
        <taxon>Pseudomonadota</taxon>
        <taxon>Gammaproteobacteria</taxon>
        <taxon>Oceanospirillales</taxon>
        <taxon>Oceanospirillaceae</taxon>
        <taxon>Litoribacillus</taxon>
    </lineage>
</organism>
<proteinExistence type="predicted"/>
<name>A0ABP7M983_9GAMM</name>
<evidence type="ECO:0000313" key="3">
    <source>
        <dbReference type="Proteomes" id="UP001501565"/>
    </source>
</evidence>
<dbReference type="Pfam" id="PF00196">
    <property type="entry name" value="GerE"/>
    <property type="match status" value="1"/>
</dbReference>
<accession>A0ABP7M983</accession>
<keyword evidence="3" id="KW-1185">Reference proteome</keyword>
<reference evidence="3" key="1">
    <citation type="journal article" date="2019" name="Int. J. Syst. Evol. Microbiol.">
        <title>The Global Catalogue of Microorganisms (GCM) 10K type strain sequencing project: providing services to taxonomists for standard genome sequencing and annotation.</title>
        <authorList>
            <consortium name="The Broad Institute Genomics Platform"/>
            <consortium name="The Broad Institute Genome Sequencing Center for Infectious Disease"/>
            <person name="Wu L."/>
            <person name="Ma J."/>
        </authorList>
    </citation>
    <scope>NUCLEOTIDE SEQUENCE [LARGE SCALE GENOMIC DNA]</scope>
    <source>
        <strain evidence="3">JCM 17551</strain>
    </source>
</reference>
<evidence type="ECO:0000259" key="1">
    <source>
        <dbReference type="SMART" id="SM00421"/>
    </source>
</evidence>
<sequence>MFTDPKLITQYINRLYSAVTRPGDLLTILQDLQEQIDSPYAAFQVENLETHDLKALHMLGYNEQSMKTYEEYFVTCDPWTKTAYARNLDNGVFITGERILSDKDYKNSEFYTDWGKPFDVCHAIGTSFLMSDGYHAKVSFQRGRQQGAFSEQIETSLNLLRPHFGHYVRLAPIFEVASRYQHHWQSFIHQLDRPVFVVDQTLKVVMMNREAEEWMKETALLGVSHGQLMAADTRQHSQLQKSIGWASHPDTLNSSTLGFVQLYSAEKIENLWTLPLIDFEQSGYDSTGMALLIARRRIPHYKMVMERFSLTQRQAELCLLMLEGKTLEEVSQDMNVALNTTRNTLVTCFSKLGVRNQVQLIQLLLTQM</sequence>
<dbReference type="InterPro" id="IPR016032">
    <property type="entry name" value="Sig_transdc_resp-reg_C-effctor"/>
</dbReference>
<dbReference type="SMART" id="SM00421">
    <property type="entry name" value="HTH_LUXR"/>
    <property type="match status" value="1"/>
</dbReference>
<dbReference type="EMBL" id="BAABBN010000004">
    <property type="protein sequence ID" value="GAA3917698.1"/>
    <property type="molecule type" value="Genomic_DNA"/>
</dbReference>